<evidence type="ECO:0000313" key="8">
    <source>
        <dbReference type="Proteomes" id="UP000015480"/>
    </source>
</evidence>
<dbReference type="GO" id="GO:1901678">
    <property type="term" value="P:iron coordination entity transport"/>
    <property type="evidence" value="ECO:0007669"/>
    <property type="project" value="UniProtKB-ARBA"/>
</dbReference>
<evidence type="ECO:0000256" key="5">
    <source>
        <dbReference type="ARBA" id="ARBA00022729"/>
    </source>
</evidence>
<dbReference type="PATRIC" id="fig|1367847.3.peg.3691"/>
<keyword evidence="4" id="KW-0408">Iron</keyword>
<evidence type="ECO:0000256" key="1">
    <source>
        <dbReference type="ARBA" id="ARBA00004196"/>
    </source>
</evidence>
<dbReference type="SUPFAM" id="SSF53807">
    <property type="entry name" value="Helical backbone' metal receptor"/>
    <property type="match status" value="1"/>
</dbReference>
<accession>S5XTD0</accession>
<dbReference type="AlphaFoldDB" id="S5XTD0"/>
<dbReference type="EMBL" id="CP006652">
    <property type="protein sequence ID" value="AGT10754.1"/>
    <property type="molecule type" value="Genomic_DNA"/>
</dbReference>
<keyword evidence="7" id="KW-0614">Plasmid</keyword>
<dbReference type="PANTHER" id="PTHR30532">
    <property type="entry name" value="IRON III DICITRATE-BINDING PERIPLASMIC PROTEIN"/>
    <property type="match status" value="1"/>
</dbReference>
<dbReference type="eggNOG" id="COG0614">
    <property type="taxonomic scope" value="Bacteria"/>
</dbReference>
<keyword evidence="5" id="KW-0732">Signal</keyword>
<sequence>MPSPTPGLPALTGDLSMSLKPLALSLILAASASPLSAEPIHLSHSFGETVVDPEKVQRIVSVGYHEQDFLYALGLAPVGVHEWFGKKPYATWPWAEAARQAVGAEPEVQNGFEIDVEWVWSLQPDLIVATFAPMDQRTYEALSQIAPVLGRPEGFPDWGAPWEEELRLMARATGREAKAEEIIAGLDARIAKSVADHPEFAGKTATMAYFNEGQIVGYRSTDGANRLLGKLGFATPKAYDEMAGAGGNFTVSTERLDLFDLDAVLWLVEPPSRAVLEALPVWPATRMAREGRAIWADPELVGAMSFQSPLSIGWGLDQLVPALATAVAGKAP</sequence>
<dbReference type="KEGG" id="pami:JCM7686_pAMI4p063"/>
<dbReference type="HOGENOM" id="CLU_038034_1_1_5"/>
<comment type="similarity">
    <text evidence="2">Belongs to the bacterial solute-binding protein 8 family.</text>
</comment>
<dbReference type="PANTHER" id="PTHR30532:SF24">
    <property type="entry name" value="FERRIC ENTEROBACTIN-BINDING PERIPLASMIC PROTEIN FEPB"/>
    <property type="match status" value="1"/>
</dbReference>
<geneLocation type="plasmid" evidence="7 8">
    <name>pAMI4</name>
</geneLocation>
<evidence type="ECO:0000313" key="7">
    <source>
        <dbReference type="EMBL" id="AGT10754.1"/>
    </source>
</evidence>
<comment type="subcellular location">
    <subcellularLocation>
        <location evidence="1">Cell envelope</location>
    </subcellularLocation>
</comment>
<name>S5XTD0_PARAH</name>
<evidence type="ECO:0000256" key="3">
    <source>
        <dbReference type="ARBA" id="ARBA00022448"/>
    </source>
</evidence>
<protein>
    <submittedName>
        <fullName evidence="7">Iron complex transport system substrate-binding protein</fullName>
    </submittedName>
</protein>
<proteinExistence type="inferred from homology"/>
<evidence type="ECO:0000256" key="2">
    <source>
        <dbReference type="ARBA" id="ARBA00008814"/>
    </source>
</evidence>
<evidence type="ECO:0000256" key="4">
    <source>
        <dbReference type="ARBA" id="ARBA00022496"/>
    </source>
</evidence>
<keyword evidence="4" id="KW-0406">Ion transport</keyword>
<dbReference type="Proteomes" id="UP000015480">
    <property type="component" value="Plasmid pAMI4"/>
</dbReference>
<keyword evidence="4" id="KW-0410">Iron transport</keyword>
<dbReference type="GO" id="GO:0030288">
    <property type="term" value="C:outer membrane-bounded periplasmic space"/>
    <property type="evidence" value="ECO:0007669"/>
    <property type="project" value="TreeGrafter"/>
</dbReference>
<dbReference type="Gene3D" id="3.40.50.1980">
    <property type="entry name" value="Nitrogenase molybdenum iron protein domain"/>
    <property type="match status" value="2"/>
</dbReference>
<gene>
    <name evidence="7" type="ORF">JCM7686_pAMI4p063</name>
</gene>
<dbReference type="PROSITE" id="PS50983">
    <property type="entry name" value="FE_B12_PBP"/>
    <property type="match status" value="1"/>
</dbReference>
<dbReference type="InterPro" id="IPR051313">
    <property type="entry name" value="Bact_iron-sidero_bind"/>
</dbReference>
<keyword evidence="8" id="KW-1185">Reference proteome</keyword>
<organism evidence="7 8">
    <name type="scientific">Paracoccus aminophilus JCM 7686</name>
    <dbReference type="NCBI Taxonomy" id="1367847"/>
    <lineage>
        <taxon>Bacteria</taxon>
        <taxon>Pseudomonadati</taxon>
        <taxon>Pseudomonadota</taxon>
        <taxon>Alphaproteobacteria</taxon>
        <taxon>Rhodobacterales</taxon>
        <taxon>Paracoccaceae</taxon>
        <taxon>Paracoccus</taxon>
    </lineage>
</organism>
<evidence type="ECO:0000259" key="6">
    <source>
        <dbReference type="PROSITE" id="PS50983"/>
    </source>
</evidence>
<keyword evidence="3" id="KW-0813">Transport</keyword>
<feature type="domain" description="Fe/B12 periplasmic-binding" evidence="6">
    <location>
        <begin position="58"/>
        <end position="327"/>
    </location>
</feature>
<reference evidence="7 8" key="1">
    <citation type="journal article" date="2014" name="BMC Genomics">
        <title>Architecture and functions of a multipartite genome of the methylotrophic bacterium Paracoccus aminophilus JCM 7686, containing primary and secondary chromids.</title>
        <authorList>
            <person name="Dziewit L."/>
            <person name="Czarnecki J."/>
            <person name="Wibberg D."/>
            <person name="Radlinska M."/>
            <person name="Mrozek P."/>
            <person name="Szymczak M."/>
            <person name="Schluter A."/>
            <person name="Puhler A."/>
            <person name="Bartosik D."/>
        </authorList>
    </citation>
    <scope>NUCLEOTIDE SEQUENCE [LARGE SCALE GENOMIC DNA]</scope>
    <source>
        <strain evidence="7">JCM 7686</strain>
        <plasmid evidence="8">Plasmid pAMI4</plasmid>
    </source>
</reference>
<dbReference type="Pfam" id="PF01497">
    <property type="entry name" value="Peripla_BP_2"/>
    <property type="match status" value="1"/>
</dbReference>
<dbReference type="InterPro" id="IPR002491">
    <property type="entry name" value="ABC_transptr_periplasmic_BD"/>
</dbReference>